<dbReference type="Pfam" id="PF01381">
    <property type="entry name" value="HTH_3"/>
    <property type="match status" value="1"/>
</dbReference>
<dbReference type="EMBL" id="CP002045">
    <property type="protein sequence ID" value="ADH93198.1"/>
    <property type="molecule type" value="Genomic_DNA"/>
</dbReference>
<gene>
    <name evidence="2" type="ordered locus">Arch_1497</name>
</gene>
<dbReference type="HOGENOM" id="CLU_2079862_0_0_11"/>
<evidence type="ECO:0000313" key="3">
    <source>
        <dbReference type="Proteomes" id="UP000000376"/>
    </source>
</evidence>
<keyword evidence="3" id="KW-1185">Reference proteome</keyword>
<dbReference type="Gene3D" id="1.10.260.40">
    <property type="entry name" value="lambda repressor-like DNA-binding domains"/>
    <property type="match status" value="1"/>
</dbReference>
<dbReference type="KEGG" id="ahe:Arch_1497"/>
<dbReference type="Proteomes" id="UP000000376">
    <property type="component" value="Chromosome"/>
</dbReference>
<evidence type="ECO:0000313" key="2">
    <source>
        <dbReference type="EMBL" id="ADH93198.1"/>
    </source>
</evidence>
<organism evidence="2 3">
    <name type="scientific">Arcanobacterium haemolyticum (strain ATCC 9345 / DSM 20595 / CCM 5947 / CCUG 17215 / LMG 16163 / NBRC 15585 / NCTC 8452 / 11018)</name>
    <dbReference type="NCBI Taxonomy" id="644284"/>
    <lineage>
        <taxon>Bacteria</taxon>
        <taxon>Bacillati</taxon>
        <taxon>Actinomycetota</taxon>
        <taxon>Actinomycetes</taxon>
        <taxon>Actinomycetales</taxon>
        <taxon>Actinomycetaceae</taxon>
        <taxon>Arcanobacterium</taxon>
    </lineage>
</organism>
<dbReference type="InterPro" id="IPR010982">
    <property type="entry name" value="Lambda_DNA-bd_dom_sf"/>
</dbReference>
<dbReference type="STRING" id="644284.Arch_1497"/>
<sequence>MESISEKELIQRATMQAHEDRALIAQLRSIRTSKEQSEGLTQKVVAERMGTDQSNVSRLENGQSNITMRTLREYLLSIGAGIRYTVVDYGRKIELPAQDASRKAYRAHDNSSYFKVR</sequence>
<dbReference type="InterPro" id="IPR001387">
    <property type="entry name" value="Cro/C1-type_HTH"/>
</dbReference>
<accession>D7BKL8</accession>
<dbReference type="AlphaFoldDB" id="D7BKL8"/>
<feature type="domain" description="HTH cro/C1-type" evidence="1">
    <location>
        <begin position="27"/>
        <end position="71"/>
    </location>
</feature>
<dbReference type="PROSITE" id="PS50943">
    <property type="entry name" value="HTH_CROC1"/>
    <property type="match status" value="1"/>
</dbReference>
<dbReference type="RefSeq" id="WP_013170688.1">
    <property type="nucleotide sequence ID" value="NC_014218.1"/>
</dbReference>
<dbReference type="SUPFAM" id="SSF47413">
    <property type="entry name" value="lambda repressor-like DNA-binding domains"/>
    <property type="match status" value="1"/>
</dbReference>
<proteinExistence type="predicted"/>
<dbReference type="GO" id="GO:0003677">
    <property type="term" value="F:DNA binding"/>
    <property type="evidence" value="ECO:0007669"/>
    <property type="project" value="InterPro"/>
</dbReference>
<dbReference type="CDD" id="cd00093">
    <property type="entry name" value="HTH_XRE"/>
    <property type="match status" value="1"/>
</dbReference>
<evidence type="ECO:0000259" key="1">
    <source>
        <dbReference type="PROSITE" id="PS50943"/>
    </source>
</evidence>
<protein>
    <submittedName>
        <fullName evidence="2">Transcriptional regulator, XRE family</fullName>
    </submittedName>
</protein>
<name>D7BKL8_ARCHD</name>
<dbReference type="OrthoDB" id="3254152at2"/>
<reference evidence="2 3" key="1">
    <citation type="journal article" date="2010" name="Stand. Genomic Sci.">
        <title>Complete genome sequence of Arcanobacterium haemolyticum type strain (11018).</title>
        <authorList>
            <person name="Yasawong M."/>
            <person name="Teshima H."/>
            <person name="Lapidus A."/>
            <person name="Nolan M."/>
            <person name="Lucas S."/>
            <person name="Glavina Del Rio T."/>
            <person name="Tice H."/>
            <person name="Cheng J."/>
            <person name="Bruce D."/>
            <person name="Detter C."/>
            <person name="Tapia R."/>
            <person name="Han C."/>
            <person name="Goodwin L."/>
            <person name="Pitluck S."/>
            <person name="Liolios K."/>
            <person name="Ivanova N."/>
            <person name="Mavromatis K."/>
            <person name="Mikhailova N."/>
            <person name="Pati A."/>
            <person name="Chen A."/>
            <person name="Palaniappan K."/>
            <person name="Land M."/>
            <person name="Hauser L."/>
            <person name="Chang Y."/>
            <person name="Jeffries C."/>
            <person name="Rohde M."/>
            <person name="Sikorski J."/>
            <person name="Pukall R."/>
            <person name="Goker M."/>
            <person name="Woyke T."/>
            <person name="Bristow J."/>
            <person name="Eisen J."/>
            <person name="Markowitz V."/>
            <person name="Hugenholtz P."/>
            <person name="Kyrpides N."/>
            <person name="Klenk H."/>
        </authorList>
    </citation>
    <scope>NUCLEOTIDE SEQUENCE [LARGE SCALE GENOMIC DNA]</scope>
    <source>
        <strain evidence="3">ATCC 9345 / DSM 20595 / CCUG 17215 / LMG 16163 / NBRC 15585 / NCTC 8452 / 11018</strain>
    </source>
</reference>
<dbReference type="SMART" id="SM00530">
    <property type="entry name" value="HTH_XRE"/>
    <property type="match status" value="1"/>
</dbReference>